<evidence type="ECO:0000256" key="1">
    <source>
        <dbReference type="SAM" id="SignalP"/>
    </source>
</evidence>
<sequence length="136" mass="14704">MRTIIVASLIAGASAFGVLPMATSSRTGPTTSSTSLNEIISAEERATKIARWGEIRAMSKEEAAANLSPEDLETYTNYYAEVREGVLKMQELAKLMMQDVDKAKGIAPKTNGQRKRDKWARVQARAAANVAAAAKM</sequence>
<evidence type="ECO:0008006" key="4">
    <source>
        <dbReference type="Google" id="ProtNLM"/>
    </source>
</evidence>
<evidence type="ECO:0000313" key="3">
    <source>
        <dbReference type="Proteomes" id="UP001530293"/>
    </source>
</evidence>
<accession>A0ABD3M2P1</accession>
<protein>
    <recommendedName>
        <fullName evidence="4">PexRD2 WYL domain-containing protein</fullName>
    </recommendedName>
</protein>
<keyword evidence="1" id="KW-0732">Signal</keyword>
<dbReference type="Proteomes" id="UP001530293">
    <property type="component" value="Unassembled WGS sequence"/>
</dbReference>
<name>A0ABD3M2P1_9STRA</name>
<evidence type="ECO:0000313" key="2">
    <source>
        <dbReference type="EMBL" id="KAL3758008.1"/>
    </source>
</evidence>
<feature type="signal peptide" evidence="1">
    <location>
        <begin position="1"/>
        <end position="15"/>
    </location>
</feature>
<reference evidence="2 3" key="1">
    <citation type="submission" date="2024-10" db="EMBL/GenBank/DDBJ databases">
        <title>Updated reference genomes for cyclostephanoid diatoms.</title>
        <authorList>
            <person name="Roberts W.R."/>
            <person name="Alverson A.J."/>
        </authorList>
    </citation>
    <scope>NUCLEOTIDE SEQUENCE [LARGE SCALE GENOMIC DNA]</scope>
    <source>
        <strain evidence="2 3">AJA232-27</strain>
    </source>
</reference>
<organism evidence="2 3">
    <name type="scientific">Discostella pseudostelligera</name>
    <dbReference type="NCBI Taxonomy" id="259834"/>
    <lineage>
        <taxon>Eukaryota</taxon>
        <taxon>Sar</taxon>
        <taxon>Stramenopiles</taxon>
        <taxon>Ochrophyta</taxon>
        <taxon>Bacillariophyta</taxon>
        <taxon>Coscinodiscophyceae</taxon>
        <taxon>Thalassiosirophycidae</taxon>
        <taxon>Stephanodiscales</taxon>
        <taxon>Stephanodiscaceae</taxon>
        <taxon>Discostella</taxon>
    </lineage>
</organism>
<dbReference type="AlphaFoldDB" id="A0ABD3M2P1"/>
<comment type="caution">
    <text evidence="2">The sequence shown here is derived from an EMBL/GenBank/DDBJ whole genome shotgun (WGS) entry which is preliminary data.</text>
</comment>
<proteinExistence type="predicted"/>
<keyword evidence="3" id="KW-1185">Reference proteome</keyword>
<gene>
    <name evidence="2" type="ORF">ACHAWU_001400</name>
</gene>
<feature type="chain" id="PRO_5044835357" description="PexRD2 WYL domain-containing protein" evidence="1">
    <location>
        <begin position="16"/>
        <end position="136"/>
    </location>
</feature>
<dbReference type="EMBL" id="JALLBG020000244">
    <property type="protein sequence ID" value="KAL3758008.1"/>
    <property type="molecule type" value="Genomic_DNA"/>
</dbReference>